<dbReference type="EMBL" id="KL584751">
    <property type="protein sequence ID" value="KEQ99186.1"/>
    <property type="molecule type" value="Genomic_DNA"/>
</dbReference>
<gene>
    <name evidence="2" type="ORF">AUEXF2481DRAFT_36493</name>
</gene>
<dbReference type="AlphaFoldDB" id="A0A074ZLB0"/>
<feature type="transmembrane region" description="Helical" evidence="1">
    <location>
        <begin position="21"/>
        <end position="40"/>
    </location>
</feature>
<evidence type="ECO:0000313" key="3">
    <source>
        <dbReference type="Proteomes" id="UP000030641"/>
    </source>
</evidence>
<reference evidence="2 3" key="1">
    <citation type="journal article" date="2014" name="BMC Genomics">
        <title>Genome sequencing of four Aureobasidium pullulans varieties: biotechnological potential, stress tolerance, and description of new species.</title>
        <authorList>
            <person name="Gostin Ar C."/>
            <person name="Ohm R.A."/>
            <person name="Kogej T."/>
            <person name="Sonjak S."/>
            <person name="Turk M."/>
            <person name="Zajc J."/>
            <person name="Zalar P."/>
            <person name="Grube M."/>
            <person name="Sun H."/>
            <person name="Han J."/>
            <person name="Sharma A."/>
            <person name="Chiniquy J."/>
            <person name="Ngan C.Y."/>
            <person name="Lipzen A."/>
            <person name="Barry K."/>
            <person name="Grigoriev I.V."/>
            <person name="Gunde-Cimerman N."/>
        </authorList>
    </citation>
    <scope>NUCLEOTIDE SEQUENCE [LARGE SCALE GENOMIC DNA]</scope>
    <source>
        <strain evidence="2 3">EXF-2481</strain>
    </source>
</reference>
<dbReference type="InParanoid" id="A0A074ZLB0"/>
<dbReference type="HOGENOM" id="CLU_2276940_0_0_1"/>
<keyword evidence="1" id="KW-0812">Transmembrane</keyword>
<evidence type="ECO:0000256" key="1">
    <source>
        <dbReference type="SAM" id="Phobius"/>
    </source>
</evidence>
<keyword evidence="1" id="KW-1133">Transmembrane helix</keyword>
<sequence length="102" mass="11670">MLEALLKERPYLEICDYCQKCISSGAVQIGLATFLLLGFLRKREVLLSSFQVLGSTAGIGIYSLVHTYNFRAFSTSHVSSPIWWRVRRGFKDRLSRQGLKIR</sequence>
<accession>A0A074ZLB0</accession>
<proteinExistence type="predicted"/>
<feature type="transmembrane region" description="Helical" evidence="1">
    <location>
        <begin position="46"/>
        <end position="65"/>
    </location>
</feature>
<evidence type="ECO:0000313" key="2">
    <source>
        <dbReference type="EMBL" id="KEQ99186.1"/>
    </source>
</evidence>
<dbReference type="Proteomes" id="UP000030641">
    <property type="component" value="Unassembled WGS sequence"/>
</dbReference>
<dbReference type="RefSeq" id="XP_013347503.1">
    <property type="nucleotide sequence ID" value="XM_013492049.1"/>
</dbReference>
<name>A0A074ZLB0_AURSE</name>
<keyword evidence="3" id="KW-1185">Reference proteome</keyword>
<keyword evidence="1" id="KW-0472">Membrane</keyword>
<dbReference type="GeneID" id="25365579"/>
<organism evidence="2 3">
    <name type="scientific">Aureobasidium subglaciale (strain EXF-2481)</name>
    <name type="common">Aureobasidium pullulans var. subglaciale</name>
    <dbReference type="NCBI Taxonomy" id="1043005"/>
    <lineage>
        <taxon>Eukaryota</taxon>
        <taxon>Fungi</taxon>
        <taxon>Dikarya</taxon>
        <taxon>Ascomycota</taxon>
        <taxon>Pezizomycotina</taxon>
        <taxon>Dothideomycetes</taxon>
        <taxon>Dothideomycetidae</taxon>
        <taxon>Dothideales</taxon>
        <taxon>Saccotheciaceae</taxon>
        <taxon>Aureobasidium</taxon>
    </lineage>
</organism>
<protein>
    <submittedName>
        <fullName evidence="2">Uncharacterized protein</fullName>
    </submittedName>
</protein>